<dbReference type="Pfam" id="PF09119">
    <property type="entry name" value="SicP-binding"/>
    <property type="match status" value="1"/>
</dbReference>
<dbReference type="InterPro" id="IPR011070">
    <property type="entry name" value="Globular_prot_asu/bsu"/>
</dbReference>
<evidence type="ECO:0000259" key="6">
    <source>
        <dbReference type="Pfam" id="PF09119"/>
    </source>
</evidence>
<dbReference type="InterPro" id="IPR044899">
    <property type="entry name" value="SptP_N_sf"/>
</dbReference>
<keyword evidence="5" id="KW-0472">Membrane</keyword>
<feature type="transmembrane region" description="Helical" evidence="5">
    <location>
        <begin position="1053"/>
        <end position="1076"/>
    </location>
</feature>
<dbReference type="Proteomes" id="UP000779070">
    <property type="component" value="Unassembled WGS sequence"/>
</dbReference>
<comment type="subcellular location">
    <subcellularLocation>
        <location evidence="1">Secreted</location>
    </subcellularLocation>
</comment>
<feature type="domain" description="Secreted effector protein SptP N-terminal" evidence="6">
    <location>
        <begin position="35"/>
        <end position="111"/>
    </location>
</feature>
<dbReference type="SUPFAM" id="SSF56568">
    <property type="entry name" value="Non-globular alpha+beta subunits of globular proteins"/>
    <property type="match status" value="1"/>
</dbReference>
<evidence type="ECO:0000256" key="4">
    <source>
        <dbReference type="SAM" id="Coils"/>
    </source>
</evidence>
<evidence type="ECO:0000256" key="1">
    <source>
        <dbReference type="ARBA" id="ARBA00004613"/>
    </source>
</evidence>
<dbReference type="Gene3D" id="4.10.1330.10">
    <property type="entry name" value="non globular Virulence effector SptP domain"/>
    <property type="match status" value="1"/>
</dbReference>
<dbReference type="InterPro" id="IPR015203">
    <property type="entry name" value="SptP_N"/>
</dbReference>
<keyword evidence="5" id="KW-0812">Transmembrane</keyword>
<evidence type="ECO:0000313" key="8">
    <source>
        <dbReference type="Proteomes" id="UP000779070"/>
    </source>
</evidence>
<keyword evidence="3" id="KW-0843">Virulence</keyword>
<evidence type="ECO:0000256" key="5">
    <source>
        <dbReference type="SAM" id="Phobius"/>
    </source>
</evidence>
<protein>
    <recommendedName>
        <fullName evidence="6">Secreted effector protein SptP N-terminal domain-containing protein</fullName>
    </recommendedName>
</protein>
<keyword evidence="8" id="KW-1185">Reference proteome</keyword>
<feature type="transmembrane region" description="Helical" evidence="5">
    <location>
        <begin position="1082"/>
        <end position="1102"/>
    </location>
</feature>
<dbReference type="RefSeq" id="WP_206368843.1">
    <property type="nucleotide sequence ID" value="NZ_CAWPTM010000101.1"/>
</dbReference>
<proteinExistence type="predicted"/>
<gene>
    <name evidence="7" type="ORF">JYA62_02995</name>
</gene>
<evidence type="ECO:0000256" key="3">
    <source>
        <dbReference type="ARBA" id="ARBA00023026"/>
    </source>
</evidence>
<keyword evidence="4" id="KW-0175">Coiled coil</keyword>
<comment type="caution">
    <text evidence="7">The sequence shown here is derived from an EMBL/GenBank/DDBJ whole genome shotgun (WGS) entry which is preliminary data.</text>
</comment>
<keyword evidence="2" id="KW-0964">Secreted</keyword>
<keyword evidence="5" id="KW-1133">Transmembrane helix</keyword>
<evidence type="ECO:0000256" key="2">
    <source>
        <dbReference type="ARBA" id="ARBA00022525"/>
    </source>
</evidence>
<organism evidence="7 8">
    <name type="scientific">Vibrio neptunius</name>
    <dbReference type="NCBI Taxonomy" id="170651"/>
    <lineage>
        <taxon>Bacteria</taxon>
        <taxon>Pseudomonadati</taxon>
        <taxon>Pseudomonadota</taxon>
        <taxon>Gammaproteobacteria</taxon>
        <taxon>Vibrionales</taxon>
        <taxon>Vibrionaceae</taxon>
        <taxon>Vibrio</taxon>
    </lineage>
</organism>
<reference evidence="7 8" key="1">
    <citation type="submission" date="2021-02" db="EMBL/GenBank/DDBJ databases">
        <title>Draft Genome Sequences of 5 Vibrio neptunius Strains Isolated From of Bivalve Hatcheries.</title>
        <authorList>
            <person name="Galvis F."/>
            <person name="Barja J.L."/>
            <person name="Lemos M.L."/>
            <person name="Balado M."/>
        </authorList>
    </citation>
    <scope>NUCLEOTIDE SEQUENCE [LARGE SCALE GENOMIC DNA]</scope>
    <source>
        <strain evidence="7 8">PP-145.98</strain>
    </source>
</reference>
<name>A0ABS2ZWL3_9VIBR</name>
<accession>A0ABS2ZWL3</accession>
<dbReference type="EMBL" id="JAFHLB010000002">
    <property type="protein sequence ID" value="MBN3576636.1"/>
    <property type="molecule type" value="Genomic_DNA"/>
</dbReference>
<feature type="coiled-coil region" evidence="4">
    <location>
        <begin position="189"/>
        <end position="277"/>
    </location>
</feature>
<feature type="coiled-coil region" evidence="4">
    <location>
        <begin position="660"/>
        <end position="687"/>
    </location>
</feature>
<sequence>MPIELNQFTANVDNSQLVLSDNASGDPVIVKSQFSFAEKVMQWLTQIPLLSDLSAVQEFVQKQTEGNLKTLGVFLSALAHEYGEEFAGKVANKMDFSGQTPLTSRLVKQLTQGSVSVEKKEPQLVQRDNRQIQADRKAVEDSRLPTSTPMSKLEQAAKSITGYLCPAPLPSPSSLSYMSSFFYSETATMQRLQKEVSAYNQAIKTSTLDAEAHKLAQIFQKPLPSETVTVSIETFSAKVDQLKENLANVESAIDQLANDQQNDVKQLKRAMFKENDRLDAIKSLANIYRQAWQSESEDYKAFSTFYETCSPALKSTLTPELARLSFELINNSPSLDSETLANRLSDKLVQYASDMSTVNLRVLSEVLAEKVPSLADDVFMPFPKKEQKAQLGAINLIKQALKQSRTELLEEQKGIEARLDIPSKINQLRHSAAVFAKEMQQFFESDSTVEDKFSATLAALTGNVWLVVKGDNLLPDELTDYDDLDLTDQIRNELDQIHISDKTRKLAEDVIQAQHRLSWLDRENSVTHERNNRAGVNIYADIESKQLADNITQNLTLYADYLDEKVSAAKAYVASLDSLAQETICDGVTKQLIIMQSEAEQQLTRLTNLAEQCGTVQMAQDTKVLLGNKLARLDTMLDRTVDANTKRLNLQGFLSFLSPLRANNDQVRALILEREELQLELNKQENYVVDLHGKNWRNQPHISSEKEVKTLKRLELSMASLVQDIELLDDEYEKSMLELTRFDREVTKEKGYPGVSGNSLESWSAWVKQNVAGHWSGDYRPDLSTLILERQMAKVGIQSYTEAYQKLYSTLTSGEVSSNYQGVMNTLGQLHNWAMAHPVESQALAGNLTHAYQIISSNSGWFGNDLAAMASTVWKTGSVENQVKDILQGRREFLPSHESMSMTAEMIALIHLAQCAPYIAGAVKGASGSGVIATGASQLVAALVPGTPLMKPMASMIGGLIQTWSERKMANVVNRNRSTEVMVNALMAGIHKQGSFNDRAKAIASYAMQRQALQDIGTLSRDCFETSKAGAMNRMWQDAKNTWQEMNWKAKSFTVATTAAVSIGAAAIAALSVIAIVGTGGIAIAIAAIAGACATPMGALLARTALNLIASTNFLGMNDAHNRAKENMTQQRIDEALQRLANKTKDDQRLGDLLGDSLKDAGQLIQLNHLPEDQQETSFRYQIASIASEREQQVIEQNTLSKAKLIETAKSYVPESLLKDENGNIDWENCYQQVEQALVKQAA</sequence>
<evidence type="ECO:0000313" key="7">
    <source>
        <dbReference type="EMBL" id="MBN3576636.1"/>
    </source>
</evidence>